<proteinExistence type="predicted"/>
<name>A0A1B6MRY0_9HEMI</name>
<reference evidence="1" key="1">
    <citation type="submission" date="2015-11" db="EMBL/GenBank/DDBJ databases">
        <title>De novo transcriptome assembly of four potential Pierce s Disease insect vectors from Arizona vineyards.</title>
        <authorList>
            <person name="Tassone E.E."/>
        </authorList>
    </citation>
    <scope>NUCLEOTIDE SEQUENCE</scope>
</reference>
<sequence length="130" mass="15241">VGGEIIQPLSLCKNCTPKDKKLLLGSKFHLRAIDERMQPKMEYQPWVTAECLLNYSVSSNFCPCPFGYRTVRKNDTCEEEGFFLASYESTMQMISMRGEKMTLNFKNQEKFPDLDFQYEKQLLLWIDSEE</sequence>
<gene>
    <name evidence="1" type="ORF">g.55244</name>
</gene>
<dbReference type="EMBL" id="GEBQ01001270">
    <property type="protein sequence ID" value="JAT38707.1"/>
    <property type="molecule type" value="Transcribed_RNA"/>
</dbReference>
<dbReference type="AlphaFoldDB" id="A0A1B6MRY0"/>
<feature type="non-terminal residue" evidence="1">
    <location>
        <position position="130"/>
    </location>
</feature>
<accession>A0A1B6MRY0</accession>
<organism evidence="1">
    <name type="scientific">Graphocephala atropunctata</name>
    <dbReference type="NCBI Taxonomy" id="36148"/>
    <lineage>
        <taxon>Eukaryota</taxon>
        <taxon>Metazoa</taxon>
        <taxon>Ecdysozoa</taxon>
        <taxon>Arthropoda</taxon>
        <taxon>Hexapoda</taxon>
        <taxon>Insecta</taxon>
        <taxon>Pterygota</taxon>
        <taxon>Neoptera</taxon>
        <taxon>Paraneoptera</taxon>
        <taxon>Hemiptera</taxon>
        <taxon>Auchenorrhyncha</taxon>
        <taxon>Membracoidea</taxon>
        <taxon>Cicadellidae</taxon>
        <taxon>Cicadellinae</taxon>
        <taxon>Cicadellini</taxon>
        <taxon>Graphocephala</taxon>
    </lineage>
</organism>
<evidence type="ECO:0000313" key="1">
    <source>
        <dbReference type="EMBL" id="JAT38707.1"/>
    </source>
</evidence>
<protein>
    <submittedName>
        <fullName evidence="1">Uncharacterized protein</fullName>
    </submittedName>
</protein>
<feature type="non-terminal residue" evidence="1">
    <location>
        <position position="1"/>
    </location>
</feature>